<protein>
    <submittedName>
        <fullName evidence="2">Serine/threonine-protein kinase PrkC</fullName>
        <ecNumber evidence="2">2.7.11.1</ecNumber>
    </submittedName>
</protein>
<dbReference type="Proteomes" id="UP000196573">
    <property type="component" value="Unassembled WGS sequence"/>
</dbReference>
<dbReference type="PANTHER" id="PTHR24361">
    <property type="entry name" value="MITOGEN-ACTIVATED KINASE KINASE KINASE"/>
    <property type="match status" value="1"/>
</dbReference>
<dbReference type="EMBL" id="FWPT01000010">
    <property type="protein sequence ID" value="SMA50021.1"/>
    <property type="molecule type" value="Genomic_DNA"/>
</dbReference>
<dbReference type="InterPro" id="IPR011009">
    <property type="entry name" value="Kinase-like_dom_sf"/>
</dbReference>
<evidence type="ECO:0000259" key="1">
    <source>
        <dbReference type="PROSITE" id="PS50011"/>
    </source>
</evidence>
<dbReference type="GO" id="GO:0005737">
    <property type="term" value="C:cytoplasm"/>
    <property type="evidence" value="ECO:0007669"/>
    <property type="project" value="TreeGrafter"/>
</dbReference>
<dbReference type="AlphaFoldDB" id="A0A1X7ANX6"/>
<proteinExistence type="predicted"/>
<keyword evidence="2" id="KW-0418">Kinase</keyword>
<keyword evidence="3" id="KW-1185">Reference proteome</keyword>
<dbReference type="PROSITE" id="PS00108">
    <property type="entry name" value="PROTEIN_KINASE_ST"/>
    <property type="match status" value="1"/>
</dbReference>
<dbReference type="Pfam" id="PF00069">
    <property type="entry name" value="Pkinase"/>
    <property type="match status" value="1"/>
</dbReference>
<dbReference type="SMART" id="SM00220">
    <property type="entry name" value="S_TKc"/>
    <property type="match status" value="1"/>
</dbReference>
<dbReference type="PROSITE" id="PS50011">
    <property type="entry name" value="PROTEIN_KINASE_DOM"/>
    <property type="match status" value="1"/>
</dbReference>
<name>A0A1X7ANX6_9GAMM</name>
<evidence type="ECO:0000313" key="3">
    <source>
        <dbReference type="Proteomes" id="UP000196573"/>
    </source>
</evidence>
<dbReference type="RefSeq" id="WP_087112464.1">
    <property type="nucleotide sequence ID" value="NZ_CBCSCN010000005.1"/>
</dbReference>
<dbReference type="InterPro" id="IPR053235">
    <property type="entry name" value="Ser_Thr_kinase"/>
</dbReference>
<dbReference type="GO" id="GO:0005524">
    <property type="term" value="F:ATP binding"/>
    <property type="evidence" value="ECO:0007669"/>
    <property type="project" value="InterPro"/>
</dbReference>
<dbReference type="EC" id="2.7.11.1" evidence="2"/>
<organism evidence="2 3">
    <name type="scientific">Parendozoicomonas haliclonae</name>
    <dbReference type="NCBI Taxonomy" id="1960125"/>
    <lineage>
        <taxon>Bacteria</taxon>
        <taxon>Pseudomonadati</taxon>
        <taxon>Pseudomonadota</taxon>
        <taxon>Gammaproteobacteria</taxon>
        <taxon>Oceanospirillales</taxon>
        <taxon>Endozoicomonadaceae</taxon>
        <taxon>Parendozoicomonas</taxon>
    </lineage>
</organism>
<dbReference type="Gene3D" id="3.30.200.20">
    <property type="entry name" value="Phosphorylase Kinase, domain 1"/>
    <property type="match status" value="1"/>
</dbReference>
<gene>
    <name evidence="2" type="primary">prkC_5</name>
    <name evidence="2" type="ORF">EHSB41UT_03812</name>
</gene>
<reference evidence="2 3" key="1">
    <citation type="submission" date="2017-03" db="EMBL/GenBank/DDBJ databases">
        <authorList>
            <person name="Afonso C.L."/>
            <person name="Miller P.J."/>
            <person name="Scott M.A."/>
            <person name="Spackman E."/>
            <person name="Goraichik I."/>
            <person name="Dimitrov K.M."/>
            <person name="Suarez D.L."/>
            <person name="Swayne D.E."/>
        </authorList>
    </citation>
    <scope>NUCLEOTIDE SEQUENCE [LARGE SCALE GENOMIC DNA]</scope>
    <source>
        <strain evidence="2">SB41UT1</strain>
    </source>
</reference>
<dbReference type="CDD" id="cd00180">
    <property type="entry name" value="PKc"/>
    <property type="match status" value="1"/>
</dbReference>
<dbReference type="Gene3D" id="1.10.510.10">
    <property type="entry name" value="Transferase(Phosphotransferase) domain 1"/>
    <property type="match status" value="1"/>
</dbReference>
<dbReference type="InterPro" id="IPR008271">
    <property type="entry name" value="Ser/Thr_kinase_AS"/>
</dbReference>
<keyword evidence="2" id="KW-0808">Transferase</keyword>
<sequence>MAAAASDSSKRRSLSSLLGIGKTTAGEESGGRFHRFTVKTKARDVELYLHSAPDTEQIKNGIQALIRTHTLTECYSPHPSEIPHTTIQGKSASQYTTVRGVAGGRFSGLIHCQRHENGDRCGEAMLKFGTSPPDVQVTEGADKRSLENEIAILGKLEHPNIIAMLGYIPDQGNFPLPTLVMPFCPYKLALARDASLPYAKQKTAELFHGLDYLKQQQIVHRDIKPDNLLVNAGGCLVITDFGFARTLDEQGEHRSPQVGTPYYMAPEAQYPTHQQLFVYSDKSDCYAAQLVAAQIFGLVDNREQLPAYKVPPKYVSWHQPEAWLSRPGQMGMNIQMALLQTSFTLSKWMHSNVAPHEQGETRLLAHAPDKKPYLALLIAAGIRREPENRLDAQQVLKSLEVISEPQT</sequence>
<accession>A0A1X7ANX6</accession>
<dbReference type="OrthoDB" id="9801841at2"/>
<evidence type="ECO:0000313" key="2">
    <source>
        <dbReference type="EMBL" id="SMA50021.1"/>
    </source>
</evidence>
<dbReference type="GO" id="GO:0004674">
    <property type="term" value="F:protein serine/threonine kinase activity"/>
    <property type="evidence" value="ECO:0007669"/>
    <property type="project" value="UniProtKB-EC"/>
</dbReference>
<dbReference type="SUPFAM" id="SSF56112">
    <property type="entry name" value="Protein kinase-like (PK-like)"/>
    <property type="match status" value="1"/>
</dbReference>
<dbReference type="InterPro" id="IPR000719">
    <property type="entry name" value="Prot_kinase_dom"/>
</dbReference>
<feature type="domain" description="Protein kinase" evidence="1">
    <location>
        <begin position="95"/>
        <end position="402"/>
    </location>
</feature>